<dbReference type="PROSITE" id="PS51257">
    <property type="entry name" value="PROKAR_LIPOPROTEIN"/>
    <property type="match status" value="1"/>
</dbReference>
<evidence type="ECO:0000313" key="4">
    <source>
        <dbReference type="Proteomes" id="UP000070282"/>
    </source>
</evidence>
<evidence type="ECO:0000313" key="3">
    <source>
        <dbReference type="EMBL" id="KXO11075.1"/>
    </source>
</evidence>
<protein>
    <recommendedName>
        <fullName evidence="2">PrcB C-terminal domain-containing protein</fullName>
    </recommendedName>
</protein>
<feature type="chain" id="PRO_5007480555" description="PrcB C-terminal domain-containing protein" evidence="1">
    <location>
        <begin position="26"/>
        <end position="165"/>
    </location>
</feature>
<feature type="signal peptide" evidence="1">
    <location>
        <begin position="1"/>
        <end position="25"/>
    </location>
</feature>
<organism evidence="3 4">
    <name type="scientific">Marinobacter excellens LAMA 842</name>
    <dbReference type="NCBI Taxonomy" id="1306954"/>
    <lineage>
        <taxon>Bacteria</taxon>
        <taxon>Pseudomonadati</taxon>
        <taxon>Pseudomonadota</taxon>
        <taxon>Gammaproteobacteria</taxon>
        <taxon>Pseudomonadales</taxon>
        <taxon>Marinobacteraceae</taxon>
        <taxon>Marinobacter</taxon>
    </lineage>
</organism>
<sequence>MTDRIPRLFALPLAAALITACSATGGENAGMQPQVRQVTQSAHCGLTGPGVAHVRTGSELEALLDIGGQNMATGIIRQVNLEKESLVIVTLGQKPTAGYSVGLESATADRKTLKLAMKVNSPAPDMMVAQVITSPCAVLAVADSQWQRLEVSGLSGTPLLKELGN</sequence>
<name>A0A137SF72_9GAMM</name>
<proteinExistence type="predicted"/>
<evidence type="ECO:0000259" key="2">
    <source>
        <dbReference type="Pfam" id="PF14343"/>
    </source>
</evidence>
<comment type="caution">
    <text evidence="3">The sequence shown here is derived from an EMBL/GenBank/DDBJ whole genome shotgun (WGS) entry which is preliminary data.</text>
</comment>
<keyword evidence="4" id="KW-1185">Reference proteome</keyword>
<dbReference type="PATRIC" id="fig|1306954.6.peg.3088"/>
<reference evidence="4" key="1">
    <citation type="submission" date="2015-12" db="EMBL/GenBank/DDBJ databases">
        <authorList>
            <person name="Lima A."/>
            <person name="Farahani Zayas N."/>
            <person name="Castro Da Silva M.A."/>
            <person name="Cabral A."/>
            <person name="Pessatti M.L."/>
        </authorList>
    </citation>
    <scope>NUCLEOTIDE SEQUENCE [LARGE SCALE GENOMIC DNA]</scope>
    <source>
        <strain evidence="4">LAMA 842</strain>
    </source>
</reference>
<dbReference type="GeneID" id="94724613"/>
<gene>
    <name evidence="3" type="ORF">J122_1208</name>
</gene>
<dbReference type="InterPro" id="IPR025748">
    <property type="entry name" value="PrcB_C_dom"/>
</dbReference>
<keyword evidence="1" id="KW-0732">Signal</keyword>
<dbReference type="RefSeq" id="WP_061331600.1">
    <property type="nucleotide sequence ID" value="NZ_LOCO01000004.1"/>
</dbReference>
<dbReference type="EMBL" id="LOCO01000004">
    <property type="protein sequence ID" value="KXO11075.1"/>
    <property type="molecule type" value="Genomic_DNA"/>
</dbReference>
<dbReference type="AlphaFoldDB" id="A0A137SF72"/>
<evidence type="ECO:0000256" key="1">
    <source>
        <dbReference type="SAM" id="SignalP"/>
    </source>
</evidence>
<dbReference type="Proteomes" id="UP000070282">
    <property type="component" value="Unassembled WGS sequence"/>
</dbReference>
<feature type="domain" description="PrcB C-terminal" evidence="2">
    <location>
        <begin position="86"/>
        <end position="141"/>
    </location>
</feature>
<accession>A0A137SF72</accession>
<dbReference type="Pfam" id="PF14343">
    <property type="entry name" value="PrcB_C"/>
    <property type="match status" value="1"/>
</dbReference>